<dbReference type="GO" id="GO:0022857">
    <property type="term" value="F:transmembrane transporter activity"/>
    <property type="evidence" value="ECO:0007669"/>
    <property type="project" value="InterPro"/>
</dbReference>
<feature type="transmembrane region" description="Helical" evidence="5">
    <location>
        <begin position="414"/>
        <end position="439"/>
    </location>
</feature>
<keyword evidence="2 5" id="KW-0812">Transmembrane</keyword>
<protein>
    <recommendedName>
        <fullName evidence="8">Nodulin-like domain-containing protein</fullName>
    </recommendedName>
</protein>
<evidence type="ECO:0000313" key="7">
    <source>
        <dbReference type="Proteomes" id="UP000239156"/>
    </source>
</evidence>
<evidence type="ECO:0000313" key="6">
    <source>
        <dbReference type="EMBL" id="POW07495.1"/>
    </source>
</evidence>
<sequence>MSISWTCVSNPRPPGATRWCGSTPGKASAPILQASTTSLWKYPQHSMAQAQGFQQSFAVLSILANSLTAGSIFTYPIFSSSLQSQLNFSIRQISCTASIAILSQYLSAGAWGSLADTLGSARVSLFAGVLFFFGYSTLSYLLIKSPDGPHSTNAFQYYDNQSSQSAGFGTWIQVTLAYSICGAATAASYFAAITASTRMFGEKKPGLSVAGPSSLFGLSPLLFSFLGVKFFSNLDGSFNSSGYLGFLAISTLIVNVVGFIGLQRKDDSSLTLSPHIHDEQSPLLQTSPPLPIHSMHPKPAARIEGDPDGISNFLASPTVWLLGMAVLLSVGPAEMTIASIGAVVDAKDPDLGIVSKARQVQLISITNTFSRLLSGWLSDQFCGSSWSSRLALWGFACFGYSIACFMVAVNGGIIWVLSAVTGSCYGVVCTLAPSLVATVWPIKFFGRNYGVISYFFATGSFLFTCLFGFLFEPSDSNSIGKIYRISGTFELVSIGLMVVLYRKYWVYGIP</sequence>
<dbReference type="AlphaFoldDB" id="A0A2S4VDD3"/>
<feature type="transmembrane region" description="Helical" evidence="5">
    <location>
        <begin position="390"/>
        <end position="408"/>
    </location>
</feature>
<feature type="transmembrane region" description="Helical" evidence="5">
    <location>
        <begin position="123"/>
        <end position="143"/>
    </location>
</feature>
<organism evidence="6 7">
    <name type="scientific">Puccinia striiformis</name>
    <dbReference type="NCBI Taxonomy" id="27350"/>
    <lineage>
        <taxon>Eukaryota</taxon>
        <taxon>Fungi</taxon>
        <taxon>Dikarya</taxon>
        <taxon>Basidiomycota</taxon>
        <taxon>Pucciniomycotina</taxon>
        <taxon>Pucciniomycetes</taxon>
        <taxon>Pucciniales</taxon>
        <taxon>Pucciniaceae</taxon>
        <taxon>Puccinia</taxon>
    </lineage>
</organism>
<feature type="transmembrane region" description="Helical" evidence="5">
    <location>
        <begin position="451"/>
        <end position="470"/>
    </location>
</feature>
<evidence type="ECO:0000256" key="5">
    <source>
        <dbReference type="SAM" id="Phobius"/>
    </source>
</evidence>
<proteinExistence type="predicted"/>
<dbReference type="InterPro" id="IPR036259">
    <property type="entry name" value="MFS_trans_sf"/>
</dbReference>
<name>A0A2S4VDD3_9BASI</name>
<dbReference type="Pfam" id="PF07690">
    <property type="entry name" value="MFS_1"/>
    <property type="match status" value="1"/>
</dbReference>
<dbReference type="EMBL" id="PKSL01000074">
    <property type="protein sequence ID" value="POW07495.1"/>
    <property type="molecule type" value="Genomic_DNA"/>
</dbReference>
<keyword evidence="4 5" id="KW-0472">Membrane</keyword>
<feature type="transmembrane region" description="Helical" evidence="5">
    <location>
        <begin position="57"/>
        <end position="78"/>
    </location>
</feature>
<evidence type="ECO:0008006" key="8">
    <source>
        <dbReference type="Google" id="ProtNLM"/>
    </source>
</evidence>
<dbReference type="SUPFAM" id="SSF103473">
    <property type="entry name" value="MFS general substrate transporter"/>
    <property type="match status" value="1"/>
</dbReference>
<evidence type="ECO:0000256" key="2">
    <source>
        <dbReference type="ARBA" id="ARBA00022692"/>
    </source>
</evidence>
<comment type="caution">
    <text evidence="6">The sequence shown here is derived from an EMBL/GenBank/DDBJ whole genome shotgun (WGS) entry which is preliminary data.</text>
</comment>
<dbReference type="PANTHER" id="PTHR21576:SF158">
    <property type="entry name" value="RIBOSOMAL RNA-PROCESSING PROTEIN 12-LIKE CONSERVED DOMAIN-CONTAINING PROTEIN"/>
    <property type="match status" value="1"/>
</dbReference>
<dbReference type="InterPro" id="IPR011701">
    <property type="entry name" value="MFS"/>
</dbReference>
<keyword evidence="7" id="KW-1185">Reference proteome</keyword>
<feature type="transmembrane region" description="Helical" evidence="5">
    <location>
        <begin position="207"/>
        <end position="231"/>
    </location>
</feature>
<evidence type="ECO:0000256" key="4">
    <source>
        <dbReference type="ARBA" id="ARBA00023136"/>
    </source>
</evidence>
<dbReference type="Proteomes" id="UP000239156">
    <property type="component" value="Unassembled WGS sequence"/>
</dbReference>
<accession>A0A2S4VDD3</accession>
<dbReference type="Gene3D" id="1.20.1250.20">
    <property type="entry name" value="MFS general substrate transporter like domains"/>
    <property type="match status" value="2"/>
</dbReference>
<comment type="subcellular location">
    <subcellularLocation>
        <location evidence="1">Membrane</location>
        <topology evidence="1">Multi-pass membrane protein</topology>
    </subcellularLocation>
</comment>
<gene>
    <name evidence="6" type="ORF">PSTT_08251</name>
</gene>
<feature type="transmembrane region" description="Helical" evidence="5">
    <location>
        <begin position="90"/>
        <end position="111"/>
    </location>
</feature>
<keyword evidence="3 5" id="KW-1133">Transmembrane helix</keyword>
<dbReference type="VEuPathDB" id="FungiDB:PSTT_08251"/>
<feature type="transmembrane region" description="Helical" evidence="5">
    <location>
        <begin position="171"/>
        <end position="195"/>
    </location>
</feature>
<reference evidence="6" key="1">
    <citation type="submission" date="2017-12" db="EMBL/GenBank/DDBJ databases">
        <title>Gene loss provides genomic basis for host adaptation in cereal stripe rust fungi.</title>
        <authorList>
            <person name="Xia C."/>
        </authorList>
    </citation>
    <scope>NUCLEOTIDE SEQUENCE [LARGE SCALE GENOMIC DNA]</scope>
    <source>
        <strain evidence="6">93-210</strain>
    </source>
</reference>
<dbReference type="VEuPathDB" id="FungiDB:PSHT_09020"/>
<feature type="transmembrane region" description="Helical" evidence="5">
    <location>
        <begin position="482"/>
        <end position="501"/>
    </location>
</feature>
<dbReference type="PANTHER" id="PTHR21576">
    <property type="entry name" value="UNCHARACTERIZED NODULIN-LIKE PROTEIN"/>
    <property type="match status" value="1"/>
</dbReference>
<evidence type="ECO:0000256" key="3">
    <source>
        <dbReference type="ARBA" id="ARBA00022989"/>
    </source>
</evidence>
<evidence type="ECO:0000256" key="1">
    <source>
        <dbReference type="ARBA" id="ARBA00004141"/>
    </source>
</evidence>
<feature type="transmembrane region" description="Helical" evidence="5">
    <location>
        <begin position="243"/>
        <end position="262"/>
    </location>
</feature>
<dbReference type="GO" id="GO:0000329">
    <property type="term" value="C:fungal-type vacuole membrane"/>
    <property type="evidence" value="ECO:0007669"/>
    <property type="project" value="TreeGrafter"/>
</dbReference>